<keyword evidence="2" id="KW-0802">TPR repeat</keyword>
<dbReference type="Proteomes" id="UP000822476">
    <property type="component" value="Unassembled WGS sequence"/>
</dbReference>
<dbReference type="Pfam" id="PF04049">
    <property type="entry name" value="ANAPC8"/>
    <property type="match status" value="1"/>
</dbReference>
<dbReference type="GO" id="GO:0005680">
    <property type="term" value="C:anaphase-promoting complex"/>
    <property type="evidence" value="ECO:0007669"/>
    <property type="project" value="InterPro"/>
</dbReference>
<evidence type="ECO:0000313" key="5">
    <source>
        <dbReference type="Proteomes" id="UP000822476"/>
    </source>
</evidence>
<dbReference type="AlphaFoldDB" id="A0A8S9YDB8"/>
<dbReference type="EMBL" id="JTDE01010330">
    <property type="protein sequence ID" value="KAF7234329.1"/>
    <property type="molecule type" value="Genomic_DNA"/>
</dbReference>
<evidence type="ECO:0000259" key="3">
    <source>
        <dbReference type="Pfam" id="PF04049"/>
    </source>
</evidence>
<evidence type="ECO:0000256" key="1">
    <source>
        <dbReference type="ARBA" id="ARBA00022737"/>
    </source>
</evidence>
<dbReference type="PANTHER" id="PTHR12558:SF10">
    <property type="entry name" value="CELL DIVISION CYCLE PROTEIN 23 HOMOLOG"/>
    <property type="match status" value="1"/>
</dbReference>
<dbReference type="InterPro" id="IPR011990">
    <property type="entry name" value="TPR-like_helical_dom_sf"/>
</dbReference>
<dbReference type="GO" id="GO:0016567">
    <property type="term" value="P:protein ubiquitination"/>
    <property type="evidence" value="ECO:0007669"/>
    <property type="project" value="TreeGrafter"/>
</dbReference>
<dbReference type="OrthoDB" id="10262026at2759"/>
<evidence type="ECO:0000313" key="4">
    <source>
        <dbReference type="EMBL" id="KAF7234329.1"/>
    </source>
</evidence>
<dbReference type="GO" id="GO:0031145">
    <property type="term" value="P:anaphase-promoting complex-dependent catabolic process"/>
    <property type="evidence" value="ECO:0007669"/>
    <property type="project" value="TreeGrafter"/>
</dbReference>
<keyword evidence="5" id="KW-1185">Reference proteome</keyword>
<dbReference type="InterPro" id="IPR007192">
    <property type="entry name" value="APC8"/>
</dbReference>
<dbReference type="GO" id="GO:0051301">
    <property type="term" value="P:cell division"/>
    <property type="evidence" value="ECO:0007669"/>
    <property type="project" value="TreeGrafter"/>
</dbReference>
<sequence>MKSSIESEEVALPIDLQNVRSDLLRAFFDCQVRGLTQSCKWLGDLLSALDESRTKSVDSSHNGSSLPPSPMADLPSKQLSGFLFARSLLDGREYHHCAQTLKHFVCPVLRSWKGDSSLNTNCHPLIYFVYIYSSYMACEKRRANDEVELRRVFEKDGSTKPSQVARAHCVKELSALRSEVESRMSTTKQDLEKVDGVGETDPFVLYVFGLIYLRLSMESTAIGMFVRAINAYPCLWPAWYELSQLVKDKEHLNCLRLPSTSQAWMRHFFEVKVSVLQMESVGFQSAVSCPYDHKIASHF</sequence>
<comment type="caution">
    <text evidence="4">The sequence shown here is derived from an EMBL/GenBank/DDBJ whole genome shotgun (WGS) entry which is preliminary data.</text>
</comment>
<protein>
    <recommendedName>
        <fullName evidence="3">Cdc23 domain-containing protein</fullName>
    </recommendedName>
</protein>
<accession>A0A8S9YDB8</accession>
<dbReference type="PANTHER" id="PTHR12558">
    <property type="entry name" value="CELL DIVISION CYCLE 16,23,27"/>
    <property type="match status" value="1"/>
</dbReference>
<keyword evidence="1" id="KW-0677">Repeat</keyword>
<organism evidence="4 5">
    <name type="scientific">Paragonimus skrjabini miyazakii</name>
    <dbReference type="NCBI Taxonomy" id="59628"/>
    <lineage>
        <taxon>Eukaryota</taxon>
        <taxon>Metazoa</taxon>
        <taxon>Spiralia</taxon>
        <taxon>Lophotrochozoa</taxon>
        <taxon>Platyhelminthes</taxon>
        <taxon>Trematoda</taxon>
        <taxon>Digenea</taxon>
        <taxon>Plagiorchiida</taxon>
        <taxon>Troglotremata</taxon>
        <taxon>Troglotrematidae</taxon>
        <taxon>Paragonimus</taxon>
    </lineage>
</organism>
<gene>
    <name evidence="4" type="ORF">EG68_12172</name>
</gene>
<dbReference type="GO" id="GO:0045842">
    <property type="term" value="P:positive regulation of mitotic metaphase/anaphase transition"/>
    <property type="evidence" value="ECO:0007669"/>
    <property type="project" value="TreeGrafter"/>
</dbReference>
<name>A0A8S9YDB8_9TREM</name>
<feature type="domain" description="Cdc23" evidence="3">
    <location>
        <begin position="19"/>
        <end position="275"/>
    </location>
</feature>
<proteinExistence type="predicted"/>
<reference evidence="4" key="1">
    <citation type="submission" date="2019-07" db="EMBL/GenBank/DDBJ databases">
        <title>Annotation for the trematode Paragonimus miyazaki's.</title>
        <authorList>
            <person name="Choi Y.-J."/>
        </authorList>
    </citation>
    <scope>NUCLEOTIDE SEQUENCE</scope>
    <source>
        <strain evidence="4">Japan</strain>
    </source>
</reference>
<evidence type="ECO:0000256" key="2">
    <source>
        <dbReference type="ARBA" id="ARBA00022803"/>
    </source>
</evidence>
<dbReference type="Gene3D" id="1.25.40.10">
    <property type="entry name" value="Tetratricopeptide repeat domain"/>
    <property type="match status" value="1"/>
</dbReference>